<evidence type="ECO:0000313" key="2">
    <source>
        <dbReference type="Proteomes" id="UP000249204"/>
    </source>
</evidence>
<comment type="caution">
    <text evidence="1">The sequence shown here is derived from an EMBL/GenBank/DDBJ whole genome shotgun (WGS) entry which is preliminary data.</text>
</comment>
<proteinExistence type="predicted"/>
<accession>A0A2W6NND4</accession>
<organism evidence="1 2">
    <name type="scientific">Paenibacillus silvae</name>
    <dbReference type="NCBI Taxonomy" id="1325358"/>
    <lineage>
        <taxon>Bacteria</taxon>
        <taxon>Bacillati</taxon>
        <taxon>Bacillota</taxon>
        <taxon>Bacilli</taxon>
        <taxon>Bacillales</taxon>
        <taxon>Paenibacillaceae</taxon>
        <taxon>Paenibacillus</taxon>
    </lineage>
</organism>
<name>A0A2W6NND4_9BACL</name>
<dbReference type="Pfam" id="PF26128">
    <property type="entry name" value="Gad2"/>
    <property type="match status" value="1"/>
</dbReference>
<dbReference type="RefSeq" id="WP_111268521.1">
    <property type="nucleotide sequence ID" value="NZ_QKWW01000006.1"/>
</dbReference>
<dbReference type="EMBL" id="QKWW01000006">
    <property type="protein sequence ID" value="PZT57369.1"/>
    <property type="molecule type" value="Genomic_DNA"/>
</dbReference>
<gene>
    <name evidence="1" type="ORF">DN757_01555</name>
</gene>
<reference evidence="1 2" key="1">
    <citation type="submission" date="2018-06" db="EMBL/GenBank/DDBJ databases">
        <title>Isolation of heavy metals resistant Paenibacillus silvae NC2 from Gold-Copper mine in ZiJin, China.</title>
        <authorList>
            <person name="Xu J."/>
            <person name="Mazhar H.S."/>
            <person name="Rensing C."/>
        </authorList>
    </citation>
    <scope>NUCLEOTIDE SEQUENCE [LARGE SCALE GENOMIC DNA]</scope>
    <source>
        <strain evidence="1 2">NC2</strain>
    </source>
</reference>
<sequence length="386" mass="45344">MEYIFEKNKLYNYLGTSLVNTLKKHKAYIAGGTITSLFSNNPVNDVDLYFRDEESLSELVEEIYDNSDDWVNALTSKALLVRVDEKEIQMIHFKYFEKAEDIFDTFDYTVCMGAFDFETEQFVLHEDFLKHNAQRILKFNKNTDFPIVSLLRVQKYKDKGYNISKPEFLRVALSCMELNITSADELKQHLGGMYGINYDKLIELEEGESFSLSKIIDKIANIALSDDYFEKPKEIKYDNVEEILDVIVKEPAKVVKIKDNTYRITKKNVLKEIGEEPKNKIEIDAKQYIDSQKYYKFVEKNDGRYFSHYDSLYEYKFGEINIPKNTHLYFSEKHEIDKSNYFGKGVLIEVVIPYDNFTKKDGDKVLANGCYVVREITKEEYSKWLN</sequence>
<dbReference type="Proteomes" id="UP000249204">
    <property type="component" value="Unassembled WGS sequence"/>
</dbReference>
<evidence type="ECO:0000313" key="1">
    <source>
        <dbReference type="EMBL" id="PZT57369.1"/>
    </source>
</evidence>
<dbReference type="AlphaFoldDB" id="A0A2W6NND4"/>
<protein>
    <submittedName>
        <fullName evidence="1">Uncharacterized protein</fullName>
    </submittedName>
</protein>